<dbReference type="Pfam" id="PF14559">
    <property type="entry name" value="TPR_19"/>
    <property type="match status" value="1"/>
</dbReference>
<name>A0A7X1E985_9BACT</name>
<keyword evidence="4" id="KW-0732">Signal</keyword>
<evidence type="ECO:0000256" key="3">
    <source>
        <dbReference type="PROSITE-ProRule" id="PRU00339"/>
    </source>
</evidence>
<dbReference type="Pfam" id="PF13432">
    <property type="entry name" value="TPR_16"/>
    <property type="match status" value="1"/>
</dbReference>
<keyword evidence="2 3" id="KW-0802">TPR repeat</keyword>
<dbReference type="Proteomes" id="UP000526501">
    <property type="component" value="Unassembled WGS sequence"/>
</dbReference>
<evidence type="ECO:0000313" key="6">
    <source>
        <dbReference type="Proteomes" id="UP000526501"/>
    </source>
</evidence>
<evidence type="ECO:0000313" key="5">
    <source>
        <dbReference type="EMBL" id="MBC2607565.1"/>
    </source>
</evidence>
<protein>
    <submittedName>
        <fullName evidence="5">Tetratricopeptide repeat protein</fullName>
    </submittedName>
</protein>
<organism evidence="5 6">
    <name type="scientific">Pelagicoccus albus</name>
    <dbReference type="NCBI Taxonomy" id="415222"/>
    <lineage>
        <taxon>Bacteria</taxon>
        <taxon>Pseudomonadati</taxon>
        <taxon>Verrucomicrobiota</taxon>
        <taxon>Opitutia</taxon>
        <taxon>Puniceicoccales</taxon>
        <taxon>Pelagicoccaceae</taxon>
        <taxon>Pelagicoccus</taxon>
    </lineage>
</organism>
<keyword evidence="1" id="KW-0677">Repeat</keyword>
<dbReference type="SMART" id="SM00028">
    <property type="entry name" value="TPR"/>
    <property type="match status" value="9"/>
</dbReference>
<dbReference type="AlphaFoldDB" id="A0A7X1E985"/>
<comment type="caution">
    <text evidence="5">The sequence shown here is derived from an EMBL/GenBank/DDBJ whole genome shotgun (WGS) entry which is preliminary data.</text>
</comment>
<dbReference type="PANTHER" id="PTHR45586:SF1">
    <property type="entry name" value="LIPOPOLYSACCHARIDE ASSEMBLY PROTEIN B"/>
    <property type="match status" value="1"/>
</dbReference>
<dbReference type="InterPro" id="IPR019734">
    <property type="entry name" value="TPR_rpt"/>
</dbReference>
<dbReference type="InterPro" id="IPR051012">
    <property type="entry name" value="CellSynth/LPSAsmb/PSIAsmb"/>
</dbReference>
<dbReference type="EMBL" id="JACHVC010000013">
    <property type="protein sequence ID" value="MBC2607565.1"/>
    <property type="molecule type" value="Genomic_DNA"/>
</dbReference>
<dbReference type="PROSITE" id="PS50005">
    <property type="entry name" value="TPR"/>
    <property type="match status" value="3"/>
</dbReference>
<dbReference type="Gene3D" id="1.25.40.10">
    <property type="entry name" value="Tetratricopeptide repeat domain"/>
    <property type="match status" value="2"/>
</dbReference>
<gene>
    <name evidence="5" type="ORF">H5P27_16045</name>
</gene>
<dbReference type="PANTHER" id="PTHR45586">
    <property type="entry name" value="TPR REPEAT-CONTAINING PROTEIN PA4667"/>
    <property type="match status" value="1"/>
</dbReference>
<sequence>MAQRAFCVLSIVATHWVQAAVPDLSSIGAPRGGGDFFSLYSANTEIEPDLSAEDLEFYQEIAPLLNTDTAAAIELLKPQLSEESSAGFDFILGSLLYVQGDMGESIVWLERAVEKMPNFRRAHRMLGLCRTQLGEEASSIEDWKNVITLGGGDAQSYGLLGYAYLSQENYYSALKAYEMARLFDADSRDFKQGLAQCLLMTGQREQAISLYDELLKQDPKNAEFWLLQANAYVALDRRQEAIANIEFLREMEKVDWASLVLLGDLYLARGAYELAVDRYLESVENADSLDKEKVLLPLERLLAYRLFEEANSFIAALDASAGIEGEWSKGEEYQLCRAQVAMEMGDFSESESVLKSIVQANPVSGQALLLLGDLCKRTERSEEAVFFLERAAAIDAVEADALLALGRLEVERGRLSEGIKFLKESQKLRPRENVAAYLARVKEVLSLRKGRKS</sequence>
<feature type="repeat" description="TPR" evidence="3">
    <location>
        <begin position="188"/>
        <end position="221"/>
    </location>
</feature>
<feature type="repeat" description="TPR" evidence="3">
    <location>
        <begin position="399"/>
        <end position="432"/>
    </location>
</feature>
<evidence type="ECO:0000256" key="4">
    <source>
        <dbReference type="SAM" id="SignalP"/>
    </source>
</evidence>
<feature type="repeat" description="TPR" evidence="3">
    <location>
        <begin position="154"/>
        <end position="187"/>
    </location>
</feature>
<dbReference type="SUPFAM" id="SSF48452">
    <property type="entry name" value="TPR-like"/>
    <property type="match status" value="1"/>
</dbReference>
<proteinExistence type="predicted"/>
<dbReference type="RefSeq" id="WP_185661441.1">
    <property type="nucleotide sequence ID" value="NZ_JACHVC010000013.1"/>
</dbReference>
<dbReference type="InterPro" id="IPR011990">
    <property type="entry name" value="TPR-like_helical_dom_sf"/>
</dbReference>
<accession>A0A7X1E985</accession>
<evidence type="ECO:0000256" key="1">
    <source>
        <dbReference type="ARBA" id="ARBA00022737"/>
    </source>
</evidence>
<feature type="chain" id="PRO_5030786252" evidence="4">
    <location>
        <begin position="20"/>
        <end position="453"/>
    </location>
</feature>
<reference evidence="5 6" key="1">
    <citation type="submission" date="2020-07" db="EMBL/GenBank/DDBJ databases">
        <authorList>
            <person name="Feng X."/>
        </authorList>
    </citation>
    <scope>NUCLEOTIDE SEQUENCE [LARGE SCALE GENOMIC DNA]</scope>
    <source>
        <strain evidence="5 6">JCM23202</strain>
    </source>
</reference>
<evidence type="ECO:0000256" key="2">
    <source>
        <dbReference type="ARBA" id="ARBA00022803"/>
    </source>
</evidence>
<feature type="signal peptide" evidence="4">
    <location>
        <begin position="1"/>
        <end position="19"/>
    </location>
</feature>
<keyword evidence="6" id="KW-1185">Reference proteome</keyword>